<feature type="transmembrane region" description="Helical" evidence="6">
    <location>
        <begin position="278"/>
        <end position="299"/>
    </location>
</feature>
<evidence type="ECO:0000256" key="2">
    <source>
        <dbReference type="ARBA" id="ARBA00022692"/>
    </source>
</evidence>
<feature type="transmembrane region" description="Helical" evidence="6">
    <location>
        <begin position="84"/>
        <end position="104"/>
    </location>
</feature>
<dbReference type="PRINTS" id="PR01434">
    <property type="entry name" value="NADHDHGNASE5"/>
</dbReference>
<dbReference type="InterPro" id="IPR003945">
    <property type="entry name" value="NU5C-like"/>
</dbReference>
<dbReference type="GO" id="GO:0008137">
    <property type="term" value="F:NADH dehydrogenase (ubiquinone) activity"/>
    <property type="evidence" value="ECO:0007669"/>
    <property type="project" value="InterPro"/>
</dbReference>
<dbReference type="GO" id="GO:0016020">
    <property type="term" value="C:membrane"/>
    <property type="evidence" value="ECO:0007669"/>
    <property type="project" value="UniProtKB-SubCell"/>
</dbReference>
<evidence type="ECO:0000256" key="6">
    <source>
        <dbReference type="SAM" id="Phobius"/>
    </source>
</evidence>
<proteinExistence type="predicted"/>
<keyword evidence="10" id="KW-1185">Reference proteome</keyword>
<dbReference type="PANTHER" id="PTHR42829:SF2">
    <property type="entry name" value="NADH-UBIQUINONE OXIDOREDUCTASE CHAIN 5"/>
    <property type="match status" value="1"/>
</dbReference>
<dbReference type="GO" id="GO:0012505">
    <property type="term" value="C:endomembrane system"/>
    <property type="evidence" value="ECO:0007669"/>
    <property type="project" value="UniProtKB-SubCell"/>
</dbReference>
<dbReference type="InterPro" id="IPR018393">
    <property type="entry name" value="NADHpl_OxRdtase_5_subgr"/>
</dbReference>
<evidence type="ECO:0000313" key="9">
    <source>
        <dbReference type="EMBL" id="OCA68181.1"/>
    </source>
</evidence>
<gene>
    <name evidence="9" type="ORF">BBI01_20375</name>
</gene>
<dbReference type="Gene3D" id="1.20.5.2700">
    <property type="match status" value="1"/>
</dbReference>
<feature type="transmembrane region" description="Helical" evidence="6">
    <location>
        <begin position="29"/>
        <end position="51"/>
    </location>
</feature>
<name>A0A1B8Z981_9FLAO</name>
<keyword evidence="3 6" id="KW-1133">Transmembrane helix</keyword>
<evidence type="ECO:0000256" key="1">
    <source>
        <dbReference type="ARBA" id="ARBA00004127"/>
    </source>
</evidence>
<evidence type="ECO:0000313" key="10">
    <source>
        <dbReference type="Proteomes" id="UP000092651"/>
    </source>
</evidence>
<feature type="transmembrane region" description="Helical" evidence="6">
    <location>
        <begin position="209"/>
        <end position="227"/>
    </location>
</feature>
<dbReference type="EMBL" id="MAYH01000050">
    <property type="protein sequence ID" value="OCA68181.1"/>
    <property type="molecule type" value="Genomic_DNA"/>
</dbReference>
<sequence length="637" mass="70570">MENLVYAIVLLPLLGFLINGLFGKNLPKILVGSLATAMVFGSFCIAVSIFMNFNSESQPVIVKAFEWFRVNGIQINFGFQIDQLSLMMVMIITGIGSLIHLYSIGYMSHDKGFYKFFTYLNLFIFSMLLLVMGSNYLILFIGWEGVGLCSYLLIGFWYTNEEYGKAARKAFIMNRIGDLALLIGIFMIASQTNAVDYLSVAENASKFELDGTVIIFITASLFIGATGKSAQVPLYTWLPDAMAGPTPVSALIHAATMVTAGIYLVVRSNFLFTLAPTVQGGILFIGFLTAALAGFYALRQNDIKKVLAYSTVSQLGFMFIALGLGAYTTAMFHVMTHAFFKALLFLGAGSVIHAMSNEQDMRFMGGLKKYIPLTHATFLIGTLAISGFPLLSGMISKDEILVAAFAKNPVYWVILFVLAAMTATYMFRLYYLTFHGEFRGTEEQKHHLHESPSNMTLPLIVLAILSVVGGFINLPHFIGHGHYAKLMEWLKPVLTEQSYSQMEATLSGVPFNTEMILLAATVLMFFSVWFIVRNTYVKKKKMAVAEENYTGWEKLSAKKLYVDELYNALIVKTVEGLGRGGKMFDKGILDRFVNFVGDGAEDSGKAMKRVQNGNVETYILIMSLAVGIILIVNFLLQ</sequence>
<evidence type="ECO:0000256" key="3">
    <source>
        <dbReference type="ARBA" id="ARBA00022989"/>
    </source>
</evidence>
<evidence type="ECO:0000259" key="7">
    <source>
        <dbReference type="Pfam" id="PF00361"/>
    </source>
</evidence>
<protein>
    <submittedName>
        <fullName evidence="9">NADH-quinone oxidoreductase subunit L</fullName>
    </submittedName>
</protein>
<feature type="transmembrane region" description="Helical" evidence="6">
    <location>
        <begin position="170"/>
        <end position="189"/>
    </location>
</feature>
<feature type="transmembrane region" description="Helical" evidence="6">
    <location>
        <begin position="617"/>
        <end position="636"/>
    </location>
</feature>
<dbReference type="GO" id="GO:0042773">
    <property type="term" value="P:ATP synthesis coupled electron transport"/>
    <property type="evidence" value="ECO:0007669"/>
    <property type="project" value="InterPro"/>
</dbReference>
<evidence type="ECO:0000259" key="8">
    <source>
        <dbReference type="Pfam" id="PF00662"/>
    </source>
</evidence>
<feature type="transmembrane region" description="Helical" evidence="6">
    <location>
        <begin position="515"/>
        <end position="532"/>
    </location>
</feature>
<keyword evidence="2 5" id="KW-0812">Transmembrane</keyword>
<dbReference type="Pfam" id="PF00662">
    <property type="entry name" value="Proton_antipo_N"/>
    <property type="match status" value="1"/>
</dbReference>
<feature type="transmembrane region" description="Helical" evidence="6">
    <location>
        <begin position="410"/>
        <end position="434"/>
    </location>
</feature>
<reference evidence="9 10" key="1">
    <citation type="submission" date="2016-07" db="EMBL/GenBank/DDBJ databases">
        <authorList>
            <person name="Jeong J.-J."/>
            <person name="Kim D.W."/>
            <person name="Sang M.K."/>
            <person name="Choi I.-G."/>
            <person name="Kim K.D."/>
        </authorList>
    </citation>
    <scope>NUCLEOTIDE SEQUENCE [LARGE SCALE GENOMIC DNA]</scope>
    <source>
        <strain evidence="9 10">UTM-3</strain>
    </source>
</reference>
<feature type="transmembrane region" description="Helical" evidence="6">
    <location>
        <begin position="334"/>
        <end position="355"/>
    </location>
</feature>
<feature type="transmembrane region" description="Helical" evidence="6">
    <location>
        <begin position="116"/>
        <end position="132"/>
    </location>
</feature>
<accession>A0A1B8Z981</accession>
<feature type="transmembrane region" description="Helical" evidence="6">
    <location>
        <begin position="138"/>
        <end position="158"/>
    </location>
</feature>
<dbReference type="PRINTS" id="PR01435">
    <property type="entry name" value="NPOXDRDTASE5"/>
</dbReference>
<feature type="domain" description="NADH:quinone oxidoreductase/Mrp antiporter transmembrane" evidence="7">
    <location>
        <begin position="135"/>
        <end position="420"/>
    </location>
</feature>
<feature type="domain" description="NADH-Ubiquinone oxidoreductase (complex I) chain 5 N-terminal" evidence="8">
    <location>
        <begin position="67"/>
        <end position="117"/>
    </location>
</feature>
<feature type="transmembrane region" description="Helical" evidence="6">
    <location>
        <begin position="6"/>
        <end position="22"/>
    </location>
</feature>
<dbReference type="GO" id="GO:0015990">
    <property type="term" value="P:electron transport coupled proton transport"/>
    <property type="evidence" value="ECO:0007669"/>
    <property type="project" value="TreeGrafter"/>
</dbReference>
<feature type="transmembrane region" description="Helical" evidence="6">
    <location>
        <begin position="306"/>
        <end position="328"/>
    </location>
</feature>
<keyword evidence="4 6" id="KW-0472">Membrane</keyword>
<evidence type="ECO:0000256" key="5">
    <source>
        <dbReference type="RuleBase" id="RU000320"/>
    </source>
</evidence>
<dbReference type="NCBIfam" id="NF005141">
    <property type="entry name" value="PRK06590.1"/>
    <property type="match status" value="1"/>
</dbReference>
<feature type="transmembrane region" description="Helical" evidence="6">
    <location>
        <begin position="376"/>
        <end position="395"/>
    </location>
</feature>
<dbReference type="OrthoDB" id="9807568at2"/>
<dbReference type="GO" id="GO:0003954">
    <property type="term" value="F:NADH dehydrogenase activity"/>
    <property type="evidence" value="ECO:0007669"/>
    <property type="project" value="TreeGrafter"/>
</dbReference>
<dbReference type="AlphaFoldDB" id="A0A1B8Z981"/>
<dbReference type="NCBIfam" id="TIGR01974">
    <property type="entry name" value="NDH_I_L"/>
    <property type="match status" value="1"/>
</dbReference>
<dbReference type="InterPro" id="IPR001516">
    <property type="entry name" value="Proton_antipo_N"/>
</dbReference>
<dbReference type="Pfam" id="PF00361">
    <property type="entry name" value="Proton_antipo_M"/>
    <property type="match status" value="1"/>
</dbReference>
<dbReference type="InterPro" id="IPR001750">
    <property type="entry name" value="ND/Mrp_TM"/>
</dbReference>
<dbReference type="PANTHER" id="PTHR42829">
    <property type="entry name" value="NADH-UBIQUINONE OXIDOREDUCTASE CHAIN 5"/>
    <property type="match status" value="1"/>
</dbReference>
<dbReference type="Proteomes" id="UP000092651">
    <property type="component" value="Unassembled WGS sequence"/>
</dbReference>
<evidence type="ECO:0000256" key="4">
    <source>
        <dbReference type="ARBA" id="ARBA00023136"/>
    </source>
</evidence>
<feature type="transmembrane region" description="Helical" evidence="6">
    <location>
        <begin position="248"/>
        <end position="266"/>
    </location>
</feature>
<comment type="subcellular location">
    <subcellularLocation>
        <location evidence="1">Endomembrane system</location>
        <topology evidence="1">Multi-pass membrane protein</topology>
    </subcellularLocation>
    <subcellularLocation>
        <location evidence="5">Membrane</location>
        <topology evidence="5">Multi-pass membrane protein</topology>
    </subcellularLocation>
</comment>
<feature type="transmembrane region" description="Helical" evidence="6">
    <location>
        <begin position="455"/>
        <end position="478"/>
    </location>
</feature>
<comment type="caution">
    <text evidence="9">The sequence shown here is derived from an EMBL/GenBank/DDBJ whole genome shotgun (WGS) entry which is preliminary data.</text>
</comment>
<organism evidence="9 10">
    <name type="scientific">Chryseobacterium artocarpi</name>
    <dbReference type="NCBI Taxonomy" id="1414727"/>
    <lineage>
        <taxon>Bacteria</taxon>
        <taxon>Pseudomonadati</taxon>
        <taxon>Bacteroidota</taxon>
        <taxon>Flavobacteriia</taxon>
        <taxon>Flavobacteriales</taxon>
        <taxon>Weeksellaceae</taxon>
        <taxon>Chryseobacterium group</taxon>
        <taxon>Chryseobacterium</taxon>
    </lineage>
</organism>
<dbReference type="RefSeq" id="WP_065396643.1">
    <property type="nucleotide sequence ID" value="NZ_MAYH01000050.1"/>
</dbReference>